<dbReference type="RefSeq" id="XP_062680793.1">
    <property type="nucleotide sequence ID" value="XM_062824779.1"/>
</dbReference>
<sequence>MDVTTPQTYARSYCRYRCLRRKVNLGNLLYMRGRMWDGSLTNVCKWTTS</sequence>
<organism evidence="1 2">
    <name type="scientific">Neurospora tetraspora</name>
    <dbReference type="NCBI Taxonomy" id="94610"/>
    <lineage>
        <taxon>Eukaryota</taxon>
        <taxon>Fungi</taxon>
        <taxon>Dikarya</taxon>
        <taxon>Ascomycota</taxon>
        <taxon>Pezizomycotina</taxon>
        <taxon>Sordariomycetes</taxon>
        <taxon>Sordariomycetidae</taxon>
        <taxon>Sordariales</taxon>
        <taxon>Sordariaceae</taxon>
        <taxon>Neurospora</taxon>
    </lineage>
</organism>
<proteinExistence type="predicted"/>
<dbReference type="Proteomes" id="UP001278500">
    <property type="component" value="Unassembled WGS sequence"/>
</dbReference>
<keyword evidence="2" id="KW-1185">Reference proteome</keyword>
<dbReference type="EMBL" id="JAUEPP010000005">
    <property type="protein sequence ID" value="KAK3343000.1"/>
    <property type="molecule type" value="Genomic_DNA"/>
</dbReference>
<gene>
    <name evidence="1" type="ORF">B0H65DRAFT_428761</name>
</gene>
<accession>A0AAE0MQP0</accession>
<name>A0AAE0MQP0_9PEZI</name>
<dbReference type="AlphaFoldDB" id="A0AAE0MQP0"/>
<dbReference type="GeneID" id="87861933"/>
<evidence type="ECO:0000313" key="1">
    <source>
        <dbReference type="EMBL" id="KAK3343000.1"/>
    </source>
</evidence>
<comment type="caution">
    <text evidence="1">The sequence shown here is derived from an EMBL/GenBank/DDBJ whole genome shotgun (WGS) entry which is preliminary data.</text>
</comment>
<protein>
    <submittedName>
        <fullName evidence="1">Uncharacterized protein</fullName>
    </submittedName>
</protein>
<reference evidence="1" key="2">
    <citation type="submission" date="2023-06" db="EMBL/GenBank/DDBJ databases">
        <authorList>
            <consortium name="Lawrence Berkeley National Laboratory"/>
            <person name="Haridas S."/>
            <person name="Hensen N."/>
            <person name="Bonometti L."/>
            <person name="Westerberg I."/>
            <person name="Brannstrom I.O."/>
            <person name="Guillou S."/>
            <person name="Cros-Aarteil S."/>
            <person name="Calhoun S."/>
            <person name="Kuo A."/>
            <person name="Mondo S."/>
            <person name="Pangilinan J."/>
            <person name="Riley R."/>
            <person name="Labutti K."/>
            <person name="Andreopoulos B."/>
            <person name="Lipzen A."/>
            <person name="Chen C."/>
            <person name="Yanf M."/>
            <person name="Daum C."/>
            <person name="Ng V."/>
            <person name="Clum A."/>
            <person name="Steindorff A."/>
            <person name="Ohm R."/>
            <person name="Martin F."/>
            <person name="Silar P."/>
            <person name="Natvig D."/>
            <person name="Lalanne C."/>
            <person name="Gautier V."/>
            <person name="Ament-Velasquez S.L."/>
            <person name="Kruys A."/>
            <person name="Hutchinson M.I."/>
            <person name="Powell A.J."/>
            <person name="Barry K."/>
            <person name="Miller A.N."/>
            <person name="Grigoriev I.V."/>
            <person name="Debuchy R."/>
            <person name="Gladieux P."/>
            <person name="Thoren M.H."/>
            <person name="Johannesson H."/>
        </authorList>
    </citation>
    <scope>NUCLEOTIDE SEQUENCE</scope>
    <source>
        <strain evidence="1">CBS 560.94</strain>
    </source>
</reference>
<evidence type="ECO:0000313" key="2">
    <source>
        <dbReference type="Proteomes" id="UP001278500"/>
    </source>
</evidence>
<reference evidence="1" key="1">
    <citation type="journal article" date="2023" name="Mol. Phylogenet. Evol.">
        <title>Genome-scale phylogeny and comparative genomics of the fungal order Sordariales.</title>
        <authorList>
            <person name="Hensen N."/>
            <person name="Bonometti L."/>
            <person name="Westerberg I."/>
            <person name="Brannstrom I.O."/>
            <person name="Guillou S."/>
            <person name="Cros-Aarteil S."/>
            <person name="Calhoun S."/>
            <person name="Haridas S."/>
            <person name="Kuo A."/>
            <person name="Mondo S."/>
            <person name="Pangilinan J."/>
            <person name="Riley R."/>
            <person name="LaButti K."/>
            <person name="Andreopoulos B."/>
            <person name="Lipzen A."/>
            <person name="Chen C."/>
            <person name="Yan M."/>
            <person name="Daum C."/>
            <person name="Ng V."/>
            <person name="Clum A."/>
            <person name="Steindorff A."/>
            <person name="Ohm R.A."/>
            <person name="Martin F."/>
            <person name="Silar P."/>
            <person name="Natvig D.O."/>
            <person name="Lalanne C."/>
            <person name="Gautier V."/>
            <person name="Ament-Velasquez S.L."/>
            <person name="Kruys A."/>
            <person name="Hutchinson M.I."/>
            <person name="Powell A.J."/>
            <person name="Barry K."/>
            <person name="Miller A.N."/>
            <person name="Grigoriev I.V."/>
            <person name="Debuchy R."/>
            <person name="Gladieux P."/>
            <person name="Hiltunen Thoren M."/>
            <person name="Johannesson H."/>
        </authorList>
    </citation>
    <scope>NUCLEOTIDE SEQUENCE</scope>
    <source>
        <strain evidence="1">CBS 560.94</strain>
    </source>
</reference>